<evidence type="ECO:0000259" key="2">
    <source>
        <dbReference type="Pfam" id="PF01471"/>
    </source>
</evidence>
<organism evidence="3 4">
    <name type="scientific">Mycoplana ramosa</name>
    <name type="common">Mycoplana bullata</name>
    <dbReference type="NCBI Taxonomy" id="40837"/>
    <lineage>
        <taxon>Bacteria</taxon>
        <taxon>Pseudomonadati</taxon>
        <taxon>Pseudomonadota</taxon>
        <taxon>Alphaproteobacteria</taxon>
        <taxon>Hyphomicrobiales</taxon>
        <taxon>Rhizobiaceae</taxon>
        <taxon>Mycoplana</taxon>
    </lineage>
</organism>
<reference evidence="4" key="1">
    <citation type="journal article" date="2019" name="Int. J. Syst. Evol. Microbiol.">
        <title>The Global Catalogue of Microorganisms (GCM) 10K type strain sequencing project: providing services to taxonomists for standard genome sequencing and annotation.</title>
        <authorList>
            <consortium name="The Broad Institute Genomics Platform"/>
            <consortium name="The Broad Institute Genome Sequencing Center for Infectious Disease"/>
            <person name="Wu L."/>
            <person name="Ma J."/>
        </authorList>
    </citation>
    <scope>NUCLEOTIDE SEQUENCE [LARGE SCALE GENOMIC DNA]</scope>
    <source>
        <strain evidence="4">CCUG 55609</strain>
    </source>
</reference>
<keyword evidence="4" id="KW-1185">Reference proteome</keyword>
<dbReference type="InterPro" id="IPR002477">
    <property type="entry name" value="Peptidoglycan-bd-like"/>
</dbReference>
<dbReference type="RefSeq" id="WP_374841168.1">
    <property type="nucleotide sequence ID" value="NZ_JBHEEW010000019.1"/>
</dbReference>
<dbReference type="InterPro" id="IPR023346">
    <property type="entry name" value="Lysozyme-like_dom_sf"/>
</dbReference>
<dbReference type="SUPFAM" id="SSF53955">
    <property type="entry name" value="Lysozyme-like"/>
    <property type="match status" value="1"/>
</dbReference>
<comment type="caution">
    <text evidence="3">The sequence shown here is derived from an EMBL/GenBank/DDBJ whole genome shotgun (WGS) entry which is preliminary data.</text>
</comment>
<evidence type="ECO:0000313" key="4">
    <source>
        <dbReference type="Proteomes" id="UP001597173"/>
    </source>
</evidence>
<dbReference type="EMBL" id="JBHTNF010000020">
    <property type="protein sequence ID" value="MFD1330241.1"/>
    <property type="molecule type" value="Genomic_DNA"/>
</dbReference>
<accession>A0ABW3Z2A1</accession>
<proteinExistence type="predicted"/>
<dbReference type="InterPro" id="IPR000726">
    <property type="entry name" value="Glyco_hydro_19_cat"/>
</dbReference>
<dbReference type="InterPro" id="IPR036365">
    <property type="entry name" value="PGBD-like_sf"/>
</dbReference>
<sequence>MSTTLVSKIGPAVLRALAPKASGAKANSQTAVIVGFGAMLPELLASIDVTTPVRIAHFLSQTAHESDGFCTTVEYASGAAYEGRKDLGNTQAGDGVRFRGRGPIQLTGRENYRRFTAWMRNRLPDCPDFEAQPHLVAEWPWAGWAAAFFWAENNLNALADRDDLVAVTKRINGGRNGLADRGAYLVKAKAIIQPIAAELMQPAQEFPVMFRGSKGEPVEALQRGLSMYGLPVAIDGDFGPATELAVKAFQRAQALTVDGIAGAKTFAALAPHLPFERDLH</sequence>
<dbReference type="PANTHER" id="PTHR34408:SF1">
    <property type="entry name" value="GLYCOSYL HYDROLASE FAMILY 19 DOMAIN-CONTAINING PROTEIN HI_1415"/>
    <property type="match status" value="1"/>
</dbReference>
<dbReference type="Gene3D" id="1.10.101.10">
    <property type="entry name" value="PGBD-like superfamily/PGBD"/>
    <property type="match status" value="1"/>
</dbReference>
<protein>
    <submittedName>
        <fullName evidence="3">Peptidoglycan-binding protein</fullName>
    </submittedName>
</protein>
<dbReference type="SUPFAM" id="SSF47090">
    <property type="entry name" value="PGBD-like"/>
    <property type="match status" value="1"/>
</dbReference>
<dbReference type="InterPro" id="IPR036366">
    <property type="entry name" value="PGBDSf"/>
</dbReference>
<gene>
    <name evidence="3" type="ORF">ACFQ33_20340</name>
</gene>
<dbReference type="Pfam" id="PF01471">
    <property type="entry name" value="PG_binding_1"/>
    <property type="match status" value="1"/>
</dbReference>
<feature type="domain" description="Glycoside hydrolase family 19 catalytic" evidence="1">
    <location>
        <begin position="45"/>
        <end position="137"/>
    </location>
</feature>
<feature type="domain" description="Peptidoglycan binding-like" evidence="2">
    <location>
        <begin position="215"/>
        <end position="269"/>
    </location>
</feature>
<dbReference type="Gene3D" id="1.10.530.10">
    <property type="match status" value="1"/>
</dbReference>
<dbReference type="Pfam" id="PF00182">
    <property type="entry name" value="Glyco_hydro_19"/>
    <property type="match status" value="1"/>
</dbReference>
<name>A0ABW3Z2A1_MYCRA</name>
<evidence type="ECO:0000259" key="1">
    <source>
        <dbReference type="Pfam" id="PF00182"/>
    </source>
</evidence>
<dbReference type="InterPro" id="IPR052354">
    <property type="entry name" value="Cell_Wall_Dynamics_Protein"/>
</dbReference>
<dbReference type="Proteomes" id="UP001597173">
    <property type="component" value="Unassembled WGS sequence"/>
</dbReference>
<evidence type="ECO:0000313" key="3">
    <source>
        <dbReference type="EMBL" id="MFD1330241.1"/>
    </source>
</evidence>
<dbReference type="PANTHER" id="PTHR34408">
    <property type="entry name" value="FAMILY PROTEIN, PUTATIVE-RELATED"/>
    <property type="match status" value="1"/>
</dbReference>